<reference evidence="3" key="1">
    <citation type="journal article" date="2015" name="Proc. Natl. Acad. Sci. U.S.A.">
        <title>Genome sequence of the Asian Tiger mosquito, Aedes albopictus, reveals insights into its biology, genetics, and evolution.</title>
        <authorList>
            <person name="Chen X.G."/>
            <person name="Jiang X."/>
            <person name="Gu J."/>
            <person name="Xu M."/>
            <person name="Wu Y."/>
            <person name="Deng Y."/>
            <person name="Zhang C."/>
            <person name="Bonizzoni M."/>
            <person name="Dermauw W."/>
            <person name="Vontas J."/>
            <person name="Armbruster P."/>
            <person name="Huang X."/>
            <person name="Yang Y."/>
            <person name="Zhang H."/>
            <person name="He W."/>
            <person name="Peng H."/>
            <person name="Liu Y."/>
            <person name="Wu K."/>
            <person name="Chen J."/>
            <person name="Lirakis M."/>
            <person name="Topalis P."/>
            <person name="Van Leeuwen T."/>
            <person name="Hall A.B."/>
            <person name="Jiang X."/>
            <person name="Thorpe C."/>
            <person name="Mueller R.L."/>
            <person name="Sun C."/>
            <person name="Waterhouse R.M."/>
            <person name="Yan G."/>
            <person name="Tu Z.J."/>
            <person name="Fang X."/>
            <person name="James A.A."/>
        </authorList>
    </citation>
    <scope>NUCLEOTIDE SEQUENCE [LARGE SCALE GENOMIC DNA]</scope>
    <source>
        <strain evidence="3">Foshan</strain>
    </source>
</reference>
<dbReference type="Proteomes" id="UP000069940">
    <property type="component" value="Unassembled WGS sequence"/>
</dbReference>
<evidence type="ECO:0000256" key="1">
    <source>
        <dbReference type="SAM" id="SignalP"/>
    </source>
</evidence>
<dbReference type="GeneID" id="109419726"/>
<name>A0ABM1YGA5_AEDAL</name>
<feature type="chain" id="PRO_5045980423" description="MD-2-related lipid-recognition domain-containing protein" evidence="1">
    <location>
        <begin position="19"/>
        <end position="174"/>
    </location>
</feature>
<protein>
    <recommendedName>
        <fullName evidence="4">MD-2-related lipid-recognition domain-containing protein</fullName>
    </recommendedName>
</protein>
<dbReference type="EnsemblMetazoa" id="AALFPA23_008847.R12108">
    <property type="protein sequence ID" value="AALFPA23_008847.P12108"/>
    <property type="gene ID" value="AALFPA23_008847"/>
</dbReference>
<organism evidence="2 3">
    <name type="scientific">Aedes albopictus</name>
    <name type="common">Asian tiger mosquito</name>
    <name type="synonym">Stegomyia albopicta</name>
    <dbReference type="NCBI Taxonomy" id="7160"/>
    <lineage>
        <taxon>Eukaryota</taxon>
        <taxon>Metazoa</taxon>
        <taxon>Ecdysozoa</taxon>
        <taxon>Arthropoda</taxon>
        <taxon>Hexapoda</taxon>
        <taxon>Insecta</taxon>
        <taxon>Pterygota</taxon>
        <taxon>Neoptera</taxon>
        <taxon>Endopterygota</taxon>
        <taxon>Diptera</taxon>
        <taxon>Nematocera</taxon>
        <taxon>Culicoidea</taxon>
        <taxon>Culicidae</taxon>
        <taxon>Culicinae</taxon>
        <taxon>Aedini</taxon>
        <taxon>Aedes</taxon>
        <taxon>Stegomyia</taxon>
    </lineage>
</organism>
<dbReference type="RefSeq" id="XP_019549540.2">
    <property type="nucleotide sequence ID" value="XM_019693995.3"/>
</dbReference>
<reference evidence="2" key="2">
    <citation type="submission" date="2025-05" db="UniProtKB">
        <authorList>
            <consortium name="EnsemblMetazoa"/>
        </authorList>
    </citation>
    <scope>IDENTIFICATION</scope>
    <source>
        <strain evidence="2">Foshan</strain>
    </source>
</reference>
<sequence>MNLKPLRLVFPLIHLVYAKIIPDVHDMHGCPGHDYHMDFSGIEFNYEDDGYMTVNGNFTFLRDIVAPYPAYIYSERMERSEWRPAIITKSVSDFCEVLQSPSEIWYPVTKQLNQKNCPYKAGFVGSVDHVRYKFPIFITPNFLGEWRVFLEQRDITKETKEYACLVLYFSVIEI</sequence>
<evidence type="ECO:0008006" key="4">
    <source>
        <dbReference type="Google" id="ProtNLM"/>
    </source>
</evidence>
<evidence type="ECO:0000313" key="2">
    <source>
        <dbReference type="EnsemblMetazoa" id="AALFPA23_008847.P12108"/>
    </source>
</evidence>
<keyword evidence="3" id="KW-1185">Reference proteome</keyword>
<accession>A0ABM1YGA5</accession>
<proteinExistence type="predicted"/>
<keyword evidence="1" id="KW-0732">Signal</keyword>
<evidence type="ECO:0000313" key="3">
    <source>
        <dbReference type="Proteomes" id="UP000069940"/>
    </source>
</evidence>
<feature type="signal peptide" evidence="1">
    <location>
        <begin position="1"/>
        <end position="18"/>
    </location>
</feature>